<sequence length="683" mass="78751">MALYHALMELILKDEDTMDKGIADKLKKRKSDDADRDEDPPVGPDQGLKRRKMSKDVEPSKKNLGEDIGRINEPPIVKDDPKDRFKKPKRPPTPDPEWNTCKTVDDGPTQNCLSDLAKAEKPSKTFNDLMSTSIYFTAFAMNRIQISDLTKAYLVGLVYNLLKGTCKSYVKLEYNMKECYKALNDHLNWNNAGGDGYPFNLIKPLPLVESRNCLIVLTDYFFNNNLAYLQGGSTDIIYMTSLTKTKAAKYNLQGIEDMVPMLWIPVKVTYDRHALLVTKVKVNKWYGYGHLEENKVRRSDQKLYKFMEGDFPRLHLNDIEDMPLLVVQSKLFNLNGEVIVYLAVALRMFTRRIAIHNKVEDLQLSVERYLKKLNISRPLTHKAERNRLMCTHKLYKFSDGTLISVRDKLKDMAYNLELRYSNVLPRRRWSNLDKKWSYIMVKDIDRQLLERSLEKFVGEREYGEDLDYFSGQYDFVIFCPTLSGQTSVILKYSQLRWKSFQSQLQTSSAVISMVAAAGPRQVRLGSRKSAMDNSFTLGSIEEADNVKILQSCNLAMVFFCVVSFGGSVGSDNQMLVLIDIPDMLHPEGRLFESRGCLLFVCRDDIGSREFTIYEMMKGCSVWTIRYLVNTDELLTPLLERWLIWSTVWSIGLGEREDDSFFGDKLIWKGCKIQPNVKDYQSDL</sequence>
<evidence type="ECO:0000313" key="2">
    <source>
        <dbReference type="EMBL" id="GEU33037.1"/>
    </source>
</evidence>
<evidence type="ECO:0000256" key="1">
    <source>
        <dbReference type="SAM" id="MobiDB-lite"/>
    </source>
</evidence>
<protein>
    <submittedName>
        <fullName evidence="2">Uncharacterized protein</fullName>
    </submittedName>
</protein>
<organism evidence="2">
    <name type="scientific">Tanacetum cinerariifolium</name>
    <name type="common">Dalmatian daisy</name>
    <name type="synonym">Chrysanthemum cinerariifolium</name>
    <dbReference type="NCBI Taxonomy" id="118510"/>
    <lineage>
        <taxon>Eukaryota</taxon>
        <taxon>Viridiplantae</taxon>
        <taxon>Streptophyta</taxon>
        <taxon>Embryophyta</taxon>
        <taxon>Tracheophyta</taxon>
        <taxon>Spermatophyta</taxon>
        <taxon>Magnoliopsida</taxon>
        <taxon>eudicotyledons</taxon>
        <taxon>Gunneridae</taxon>
        <taxon>Pentapetalae</taxon>
        <taxon>asterids</taxon>
        <taxon>campanulids</taxon>
        <taxon>Asterales</taxon>
        <taxon>Asteraceae</taxon>
        <taxon>Asteroideae</taxon>
        <taxon>Anthemideae</taxon>
        <taxon>Anthemidinae</taxon>
        <taxon>Tanacetum</taxon>
    </lineage>
</organism>
<name>A0A6L2J8Z9_TANCI</name>
<accession>A0A6L2J8Z9</accession>
<feature type="region of interest" description="Disordered" evidence="1">
    <location>
        <begin position="14"/>
        <end position="99"/>
    </location>
</feature>
<dbReference type="EMBL" id="BKCJ010000420">
    <property type="protein sequence ID" value="GEU33037.1"/>
    <property type="molecule type" value="Genomic_DNA"/>
</dbReference>
<dbReference type="AlphaFoldDB" id="A0A6L2J8Z9"/>
<reference evidence="2" key="1">
    <citation type="journal article" date="2019" name="Sci. Rep.">
        <title>Draft genome of Tanacetum cinerariifolium, the natural source of mosquito coil.</title>
        <authorList>
            <person name="Yamashiro T."/>
            <person name="Shiraishi A."/>
            <person name="Satake H."/>
            <person name="Nakayama K."/>
        </authorList>
    </citation>
    <scope>NUCLEOTIDE SEQUENCE</scope>
</reference>
<comment type="caution">
    <text evidence="2">The sequence shown here is derived from an EMBL/GenBank/DDBJ whole genome shotgun (WGS) entry which is preliminary data.</text>
</comment>
<gene>
    <name evidence="2" type="ORF">Tci_005015</name>
</gene>
<feature type="compositionally biased region" description="Basic and acidic residues" evidence="1">
    <location>
        <begin position="54"/>
        <end position="83"/>
    </location>
</feature>
<proteinExistence type="predicted"/>
<feature type="compositionally biased region" description="Basic and acidic residues" evidence="1">
    <location>
        <begin position="14"/>
        <end position="33"/>
    </location>
</feature>